<comment type="caution">
    <text evidence="1">The sequence shown here is derived from an EMBL/GenBank/DDBJ whole genome shotgun (WGS) entry which is preliminary data.</text>
</comment>
<evidence type="ECO:0000313" key="2">
    <source>
        <dbReference type="Proteomes" id="UP000243528"/>
    </source>
</evidence>
<gene>
    <name evidence="1" type="ORF">CLV30_10180</name>
</gene>
<name>A0A2P8EF65_9ACTN</name>
<protein>
    <submittedName>
        <fullName evidence="1">Uncharacterized protein</fullName>
    </submittedName>
</protein>
<evidence type="ECO:0000313" key="1">
    <source>
        <dbReference type="EMBL" id="PSL08113.1"/>
    </source>
</evidence>
<organism evidence="1 2">
    <name type="scientific">Haloactinopolyspora alba</name>
    <dbReference type="NCBI Taxonomy" id="648780"/>
    <lineage>
        <taxon>Bacteria</taxon>
        <taxon>Bacillati</taxon>
        <taxon>Actinomycetota</taxon>
        <taxon>Actinomycetes</taxon>
        <taxon>Jiangellales</taxon>
        <taxon>Jiangellaceae</taxon>
        <taxon>Haloactinopolyspora</taxon>
    </lineage>
</organism>
<sequence length="42" mass="4841">MNRIYTDVAKFELTEQAIIVRETWGISYAEICARVDVPLMHG</sequence>
<reference evidence="1 2" key="1">
    <citation type="submission" date="2018-03" db="EMBL/GenBank/DDBJ databases">
        <title>Genomic Encyclopedia of Archaeal and Bacterial Type Strains, Phase II (KMG-II): from individual species to whole genera.</title>
        <authorList>
            <person name="Goeker M."/>
        </authorList>
    </citation>
    <scope>NUCLEOTIDE SEQUENCE [LARGE SCALE GENOMIC DNA]</scope>
    <source>
        <strain evidence="1 2">DSM 45211</strain>
    </source>
</reference>
<proteinExistence type="predicted"/>
<keyword evidence="2" id="KW-1185">Reference proteome</keyword>
<dbReference type="AlphaFoldDB" id="A0A2P8EF65"/>
<dbReference type="EMBL" id="PYGE01000001">
    <property type="protein sequence ID" value="PSL08113.1"/>
    <property type="molecule type" value="Genomic_DNA"/>
</dbReference>
<accession>A0A2P8EF65</accession>
<dbReference type="Proteomes" id="UP000243528">
    <property type="component" value="Unassembled WGS sequence"/>
</dbReference>